<dbReference type="Proteomes" id="UP001176940">
    <property type="component" value="Unassembled WGS sequence"/>
</dbReference>
<evidence type="ECO:0000313" key="3">
    <source>
        <dbReference type="Proteomes" id="UP001176940"/>
    </source>
</evidence>
<keyword evidence="1" id="KW-0732">Signal</keyword>
<name>A0ABN9KY98_9NEOB</name>
<evidence type="ECO:0000256" key="1">
    <source>
        <dbReference type="SAM" id="SignalP"/>
    </source>
</evidence>
<comment type="caution">
    <text evidence="2">The sequence shown here is derived from an EMBL/GenBank/DDBJ whole genome shotgun (WGS) entry which is preliminary data.</text>
</comment>
<keyword evidence="3" id="KW-1185">Reference proteome</keyword>
<feature type="signal peptide" evidence="1">
    <location>
        <begin position="1"/>
        <end position="17"/>
    </location>
</feature>
<dbReference type="PANTHER" id="PTHR13254:SF1">
    <property type="entry name" value="GOLGIN SUBFAMILY A MEMBER 7"/>
    <property type="match status" value="1"/>
</dbReference>
<evidence type="ECO:0000313" key="2">
    <source>
        <dbReference type="EMBL" id="CAJ0928463.1"/>
    </source>
</evidence>
<organism evidence="2 3">
    <name type="scientific">Ranitomeya imitator</name>
    <name type="common">mimic poison frog</name>
    <dbReference type="NCBI Taxonomy" id="111125"/>
    <lineage>
        <taxon>Eukaryota</taxon>
        <taxon>Metazoa</taxon>
        <taxon>Chordata</taxon>
        <taxon>Craniata</taxon>
        <taxon>Vertebrata</taxon>
        <taxon>Euteleostomi</taxon>
        <taxon>Amphibia</taxon>
        <taxon>Batrachia</taxon>
        <taxon>Anura</taxon>
        <taxon>Neobatrachia</taxon>
        <taxon>Hyloidea</taxon>
        <taxon>Dendrobatidae</taxon>
        <taxon>Dendrobatinae</taxon>
        <taxon>Ranitomeya</taxon>
    </lineage>
</organism>
<reference evidence="2" key="1">
    <citation type="submission" date="2023-07" db="EMBL/GenBank/DDBJ databases">
        <authorList>
            <person name="Stuckert A."/>
        </authorList>
    </citation>
    <scope>NUCLEOTIDE SEQUENCE</scope>
</reference>
<protein>
    <submittedName>
        <fullName evidence="2">Uncharacterized protein</fullName>
    </submittedName>
</protein>
<gene>
    <name evidence="2" type="ORF">RIMI_LOCUS3454744</name>
</gene>
<accession>A0ABN9KY98</accession>
<feature type="chain" id="PRO_5046060940" evidence="1">
    <location>
        <begin position="18"/>
        <end position="122"/>
    </location>
</feature>
<dbReference type="InterPro" id="IPR051371">
    <property type="entry name" value="Ras_palmitoyltransferase"/>
</dbReference>
<dbReference type="PANTHER" id="PTHR13254">
    <property type="entry name" value="GOLGI AUTOANTIGEN, GOLGIN SUBFAMILY A, 7"/>
    <property type="match status" value="1"/>
</dbReference>
<sequence length="122" mass="14146">MLIRLLILLLYLLRVDRQQFEETIRKRTPVRRGGEAGRPVLPGGFAWPASLPIPFFLCIETHYEKVLKKIAKYIQEQIEKIYAPQGLLITDPIERGLRVVSFLNVYSMIATNSLWTNHQVEP</sequence>
<dbReference type="EMBL" id="CAUEEQ010005201">
    <property type="protein sequence ID" value="CAJ0928463.1"/>
    <property type="molecule type" value="Genomic_DNA"/>
</dbReference>
<proteinExistence type="predicted"/>